<evidence type="ECO:0000313" key="2">
    <source>
        <dbReference type="EMBL" id="MBP1296621.1"/>
    </source>
</evidence>
<organism evidence="2 3">
    <name type="scientific">Bradyrhizobium elkanii</name>
    <dbReference type="NCBI Taxonomy" id="29448"/>
    <lineage>
        <taxon>Bacteria</taxon>
        <taxon>Pseudomonadati</taxon>
        <taxon>Pseudomonadota</taxon>
        <taxon>Alphaproteobacteria</taxon>
        <taxon>Hyphomicrobiales</taxon>
        <taxon>Nitrobacteraceae</taxon>
        <taxon>Bradyrhizobium</taxon>
    </lineage>
</organism>
<reference evidence="2" key="1">
    <citation type="submission" date="2021-02" db="EMBL/GenBank/DDBJ databases">
        <title>Genomic Encyclopedia of Type Strains, Phase IV (KMG-V): Genome sequencing to study the core and pangenomes of soil and plant-associated prokaryotes.</title>
        <authorList>
            <person name="Whitman W."/>
        </authorList>
    </citation>
    <scope>NUCLEOTIDE SEQUENCE</scope>
    <source>
        <strain evidence="2">USDA 406</strain>
    </source>
</reference>
<dbReference type="RefSeq" id="WP_209944665.1">
    <property type="nucleotide sequence ID" value="NZ_JAFICZ010000001.1"/>
</dbReference>
<sequence>MRDEANAGGAAGGGGAGGGAGSGASGTGTGGEGAGSGAGAGGGTGAGAGGEGGSGQPDGGIGSPSPYRPSGLPDHYAGSSDKDTIDKLFSAVNGFRTKQGEAGAVPTNGDGYSFEASDALKPFVANFDKDPVYKAVRDIAHKAGLTDKQFKTFLPGVLEHFVSAELVGAPVDPKAMLRGLAPANLANGTDAEKETAGAKRVTDTIAWIDGAKANNTLPPDVAEFLSAGAASDPRAIATIDWLRGEASEPKPAMNGGNNNGGQSDADLERRNNDPRNVPGKPEYDAAFRAETDRMFKQRYG</sequence>
<dbReference type="AlphaFoldDB" id="A0A8I1YE73"/>
<feature type="region of interest" description="Disordered" evidence="1">
    <location>
        <begin position="246"/>
        <end position="300"/>
    </location>
</feature>
<accession>A0A8I1YE73</accession>
<feature type="compositionally biased region" description="Basic and acidic residues" evidence="1">
    <location>
        <begin position="281"/>
        <end position="300"/>
    </location>
</feature>
<evidence type="ECO:0000256" key="1">
    <source>
        <dbReference type="SAM" id="MobiDB-lite"/>
    </source>
</evidence>
<proteinExistence type="predicted"/>
<feature type="compositionally biased region" description="Gly residues" evidence="1">
    <location>
        <begin position="9"/>
        <end position="62"/>
    </location>
</feature>
<comment type="caution">
    <text evidence="2">The sequence shown here is derived from an EMBL/GenBank/DDBJ whole genome shotgun (WGS) entry which is preliminary data.</text>
</comment>
<dbReference type="Proteomes" id="UP000673383">
    <property type="component" value="Unassembled WGS sequence"/>
</dbReference>
<gene>
    <name evidence="2" type="ORF">JOH49_006374</name>
</gene>
<protein>
    <submittedName>
        <fullName evidence="2">Uncharacterized protein</fullName>
    </submittedName>
</protein>
<name>A0A8I1YE73_BRAEL</name>
<dbReference type="EMBL" id="JAFICZ010000001">
    <property type="protein sequence ID" value="MBP1296621.1"/>
    <property type="molecule type" value="Genomic_DNA"/>
</dbReference>
<feature type="region of interest" description="Disordered" evidence="1">
    <location>
        <begin position="1"/>
        <end position="80"/>
    </location>
</feature>
<evidence type="ECO:0000313" key="3">
    <source>
        <dbReference type="Proteomes" id="UP000673383"/>
    </source>
</evidence>